<organism evidence="1 2">
    <name type="scientific">Halogeometricum pallidum JCM 14848</name>
    <dbReference type="NCBI Taxonomy" id="1227487"/>
    <lineage>
        <taxon>Archaea</taxon>
        <taxon>Methanobacteriati</taxon>
        <taxon>Methanobacteriota</taxon>
        <taxon>Stenosarchaea group</taxon>
        <taxon>Halobacteria</taxon>
        <taxon>Halobacteriales</taxon>
        <taxon>Haloferacaceae</taxon>
        <taxon>Halogeometricum</taxon>
    </lineage>
</organism>
<dbReference type="OrthoDB" id="297801at2157"/>
<dbReference type="InterPro" id="IPR006311">
    <property type="entry name" value="TAT_signal"/>
</dbReference>
<proteinExistence type="predicted"/>
<sequence>MDSEHRRREFLRLSAAATGLASVSGRAAGERIAGCPEYICGTAPEPHEPGASDCEGGASGGRDSIDVRGAMYLPARALTFYQMWADYDEAVIERDLGYARRVNLNAVRTWTSYEFWKREPKAHERRIDHFLRAAAERGISVLFSLFEGNGVWPTDENLTNDNPFTGVGVRSPGNALLADRSRWGEAERFVEWFAGRYGDDDRLLAVEAMNEPHWHSRSKSFARSMFETLARNRGSVPLTVGSTSMVNNATYLDWGVDALQFHYNFPRSEERYRRFLDRMRVLADEFDGPTWLTEWQRVRSPPFGPCPPNDDHTYPNYASLAPAIHDSGFGNFFWSLMVKPAYLPPMRGNGVLNGLFHEDGAVWSLEDARAIKAMSGDPSVDGLEERAEWPEWAAGVKEFACR</sequence>
<dbReference type="PROSITE" id="PS51318">
    <property type="entry name" value="TAT"/>
    <property type="match status" value="1"/>
</dbReference>
<gene>
    <name evidence="1" type="ORF">C474_03035</name>
</gene>
<evidence type="ECO:0008006" key="3">
    <source>
        <dbReference type="Google" id="ProtNLM"/>
    </source>
</evidence>
<accession>M0DEK7</accession>
<comment type="caution">
    <text evidence="1">The sequence shown here is derived from an EMBL/GenBank/DDBJ whole genome shotgun (WGS) entry which is preliminary data.</text>
</comment>
<dbReference type="InterPro" id="IPR017853">
    <property type="entry name" value="GH"/>
</dbReference>
<reference evidence="1 2" key="1">
    <citation type="journal article" date="2014" name="PLoS Genet.">
        <title>Phylogenetically driven sequencing of extremely halophilic archaea reveals strategies for static and dynamic osmo-response.</title>
        <authorList>
            <person name="Becker E.A."/>
            <person name="Seitzer P.M."/>
            <person name="Tritt A."/>
            <person name="Larsen D."/>
            <person name="Krusor M."/>
            <person name="Yao A.I."/>
            <person name="Wu D."/>
            <person name="Madern D."/>
            <person name="Eisen J.A."/>
            <person name="Darling A.E."/>
            <person name="Facciotti M.T."/>
        </authorList>
    </citation>
    <scope>NUCLEOTIDE SEQUENCE [LARGE SCALE GENOMIC DNA]</scope>
    <source>
        <strain evidence="1 2">JCM 14848</strain>
    </source>
</reference>
<dbReference type="Proteomes" id="UP000011513">
    <property type="component" value="Unassembled WGS sequence"/>
</dbReference>
<dbReference type="InParanoid" id="M0DEK7"/>
<evidence type="ECO:0000313" key="1">
    <source>
        <dbReference type="EMBL" id="ELZ33900.1"/>
    </source>
</evidence>
<dbReference type="EMBL" id="AOIV01000006">
    <property type="protein sequence ID" value="ELZ33900.1"/>
    <property type="molecule type" value="Genomic_DNA"/>
</dbReference>
<dbReference type="eggNOG" id="arCOG05411">
    <property type="taxonomic scope" value="Archaea"/>
</dbReference>
<dbReference type="AlphaFoldDB" id="M0DEK7"/>
<dbReference type="Gene3D" id="3.20.20.80">
    <property type="entry name" value="Glycosidases"/>
    <property type="match status" value="1"/>
</dbReference>
<name>M0DEK7_HALPD</name>
<keyword evidence="2" id="KW-1185">Reference proteome</keyword>
<protein>
    <recommendedName>
        <fullName evidence="3">Glycoside hydrolase family 5 domain-containing protein</fullName>
    </recommendedName>
</protein>
<dbReference type="SUPFAM" id="SSF51445">
    <property type="entry name" value="(Trans)glycosidases"/>
    <property type="match status" value="1"/>
</dbReference>
<dbReference type="RefSeq" id="WP_008383808.1">
    <property type="nucleotide sequence ID" value="NZ_AOIV01000006.1"/>
</dbReference>
<evidence type="ECO:0000313" key="2">
    <source>
        <dbReference type="Proteomes" id="UP000011513"/>
    </source>
</evidence>